<dbReference type="GO" id="GO:0005886">
    <property type="term" value="C:plasma membrane"/>
    <property type="evidence" value="ECO:0007669"/>
    <property type="project" value="UniProtKB-SubCell"/>
</dbReference>
<comment type="subcellular location">
    <subcellularLocation>
        <location evidence="1">Cell membrane</location>
        <topology evidence="1">Multi-pass membrane protein</topology>
    </subcellularLocation>
</comment>
<evidence type="ECO:0000256" key="4">
    <source>
        <dbReference type="ARBA" id="ARBA00022692"/>
    </source>
</evidence>
<dbReference type="Pfam" id="PF02687">
    <property type="entry name" value="FtsX"/>
    <property type="match status" value="1"/>
</dbReference>
<dbReference type="InterPro" id="IPR051125">
    <property type="entry name" value="ABC-4/HrtB_transporter"/>
</dbReference>
<dbReference type="PANTHER" id="PTHR43738:SF1">
    <property type="entry name" value="HEMIN TRANSPORT SYSTEM PERMEASE PROTEIN HRTB-RELATED"/>
    <property type="match status" value="1"/>
</dbReference>
<protein>
    <submittedName>
        <fullName evidence="9">ABC transporter permease</fullName>
    </submittedName>
</protein>
<comment type="caution">
    <text evidence="9">The sequence shown here is derived from an EMBL/GenBank/DDBJ whole genome shotgun (WGS) entry which is preliminary data.</text>
</comment>
<dbReference type="OrthoDB" id="6313at2"/>
<evidence type="ECO:0000259" key="8">
    <source>
        <dbReference type="Pfam" id="PF02687"/>
    </source>
</evidence>
<keyword evidence="3" id="KW-1003">Cell membrane</keyword>
<evidence type="ECO:0000313" key="9">
    <source>
        <dbReference type="EMBL" id="PJM74365.1"/>
    </source>
</evidence>
<dbReference type="EMBL" id="PEBK01000015">
    <property type="protein sequence ID" value="PJM74365.1"/>
    <property type="molecule type" value="Genomic_DNA"/>
</dbReference>
<feature type="transmembrane region" description="Helical" evidence="7">
    <location>
        <begin position="29"/>
        <end position="51"/>
    </location>
</feature>
<accession>A0A2M9HC32</accession>
<reference evidence="9 10" key="1">
    <citation type="submission" date="2017-10" db="EMBL/GenBank/DDBJ databases">
        <title>Draft genome sequences of strains TRE 1, TRE 9, TRE H and TRI 7, isolated from tamarins, belonging to four potential novel Bifidobacterium species.</title>
        <authorList>
            <person name="Mattarelli P."/>
            <person name="Modesto M."/>
            <person name="Puglisi E."/>
            <person name="Morelli L."/>
            <person name="Spezio C."/>
            <person name="Bonetti A."/>
            <person name="Sandri C."/>
        </authorList>
    </citation>
    <scope>NUCLEOTIDE SEQUENCE [LARGE SCALE GENOMIC DNA]</scope>
    <source>
        <strain evidence="10">TRI7</strain>
    </source>
</reference>
<proteinExistence type="predicted"/>
<dbReference type="Proteomes" id="UP000231451">
    <property type="component" value="Unassembled WGS sequence"/>
</dbReference>
<feature type="domain" description="ABC3 transporter permease C-terminal" evidence="8">
    <location>
        <begin position="280"/>
        <end position="394"/>
    </location>
</feature>
<evidence type="ECO:0000256" key="7">
    <source>
        <dbReference type="SAM" id="Phobius"/>
    </source>
</evidence>
<feature type="transmembrane region" description="Helical" evidence="7">
    <location>
        <begin position="330"/>
        <end position="351"/>
    </location>
</feature>
<dbReference type="PANTHER" id="PTHR43738">
    <property type="entry name" value="ABC TRANSPORTER, MEMBRANE PROTEIN"/>
    <property type="match status" value="1"/>
</dbReference>
<dbReference type="AlphaFoldDB" id="A0A2M9HC32"/>
<keyword evidence="2" id="KW-0813">Transport</keyword>
<name>A0A2M9HC32_9BIFI</name>
<evidence type="ECO:0000256" key="2">
    <source>
        <dbReference type="ARBA" id="ARBA00022448"/>
    </source>
</evidence>
<gene>
    <name evidence="9" type="ORF">CSQ87_10490</name>
</gene>
<keyword evidence="10" id="KW-1185">Reference proteome</keyword>
<evidence type="ECO:0000256" key="1">
    <source>
        <dbReference type="ARBA" id="ARBA00004651"/>
    </source>
</evidence>
<dbReference type="InterPro" id="IPR003838">
    <property type="entry name" value="ABC3_permease_C"/>
</dbReference>
<sequence length="410" mass="43873">MSDSPARRRITPASLPIENLRRRPFRTTALTVVVTILSVAFFGGSMLTLNLKEGLASMERRLGADLMVVPQATSSKAEALLTNGNPSTFYFTRDVAGQVSKADGIAEATSQTYIASLAAACCDEKLQIIGFNPSTDFVIEPWVASQYDKTLQRGEMIVGASVNVSVDGTVELYGRTWPVVAQLANTGTSLDNSAFISNDTVPQMVEASARVSHRAMPKEYADTAVSSVLIKVKEGYDAQTVAENIKRLNPEFASLGFVYPGGVTASTKTSLDTLTGYLAVFITALWIMGLIVLLAVFGSSVNERKKEFASLRIMGATRGMLVGIIIRESAMIGLFGGVIGVLASSLFIFPFSGYIGNRLQLPYLQVGLPAILAMMAITIVLATLVGMAASVLCVVRLGRPEAYLTLREGE</sequence>
<evidence type="ECO:0000313" key="10">
    <source>
        <dbReference type="Proteomes" id="UP000231451"/>
    </source>
</evidence>
<organism evidence="9 10">
    <name type="scientific">Bifidobacterium simiarum</name>
    <dbReference type="NCBI Taxonomy" id="2045441"/>
    <lineage>
        <taxon>Bacteria</taxon>
        <taxon>Bacillati</taxon>
        <taxon>Actinomycetota</taxon>
        <taxon>Actinomycetes</taxon>
        <taxon>Bifidobacteriales</taxon>
        <taxon>Bifidobacteriaceae</taxon>
        <taxon>Bifidobacterium</taxon>
    </lineage>
</organism>
<dbReference type="RefSeq" id="WP_100513829.1">
    <property type="nucleotide sequence ID" value="NZ_PEBK01000015.1"/>
</dbReference>
<feature type="transmembrane region" description="Helical" evidence="7">
    <location>
        <begin position="371"/>
        <end position="397"/>
    </location>
</feature>
<feature type="transmembrane region" description="Helical" evidence="7">
    <location>
        <begin position="274"/>
        <end position="297"/>
    </location>
</feature>
<evidence type="ECO:0000256" key="6">
    <source>
        <dbReference type="ARBA" id="ARBA00023136"/>
    </source>
</evidence>
<evidence type="ECO:0000256" key="3">
    <source>
        <dbReference type="ARBA" id="ARBA00022475"/>
    </source>
</evidence>
<evidence type="ECO:0000256" key="5">
    <source>
        <dbReference type="ARBA" id="ARBA00022989"/>
    </source>
</evidence>
<keyword evidence="5 7" id="KW-1133">Transmembrane helix</keyword>
<keyword evidence="6 7" id="KW-0472">Membrane</keyword>
<keyword evidence="4 7" id="KW-0812">Transmembrane</keyword>